<dbReference type="Proteomes" id="UP001501479">
    <property type="component" value="Unassembled WGS sequence"/>
</dbReference>
<evidence type="ECO:0000313" key="4">
    <source>
        <dbReference type="EMBL" id="GAA3712902.1"/>
    </source>
</evidence>
<evidence type="ECO:0000256" key="1">
    <source>
        <dbReference type="SAM" id="MobiDB-lite"/>
    </source>
</evidence>
<accession>A0ABP7E3N7</accession>
<dbReference type="Gene3D" id="3.60.10.10">
    <property type="entry name" value="Endonuclease/exonuclease/phosphatase"/>
    <property type="match status" value="1"/>
</dbReference>
<evidence type="ECO:0000259" key="3">
    <source>
        <dbReference type="Pfam" id="PF03372"/>
    </source>
</evidence>
<keyword evidence="2" id="KW-0812">Transmembrane</keyword>
<keyword evidence="2" id="KW-0472">Membrane</keyword>
<feature type="transmembrane region" description="Helical" evidence="2">
    <location>
        <begin position="62"/>
        <end position="80"/>
    </location>
</feature>
<dbReference type="GO" id="GO:0004519">
    <property type="term" value="F:endonuclease activity"/>
    <property type="evidence" value="ECO:0007669"/>
    <property type="project" value="UniProtKB-KW"/>
</dbReference>
<keyword evidence="4" id="KW-0378">Hydrolase</keyword>
<feature type="compositionally biased region" description="Basic and acidic residues" evidence="1">
    <location>
        <begin position="341"/>
        <end position="355"/>
    </location>
</feature>
<proteinExistence type="predicted"/>
<dbReference type="EMBL" id="BAABDS010000032">
    <property type="protein sequence ID" value="GAA3712902.1"/>
    <property type="molecule type" value="Genomic_DNA"/>
</dbReference>
<evidence type="ECO:0000256" key="2">
    <source>
        <dbReference type="SAM" id="Phobius"/>
    </source>
</evidence>
<keyword evidence="2" id="KW-1133">Transmembrane helix</keyword>
<dbReference type="RefSeq" id="WP_344964739.1">
    <property type="nucleotide sequence ID" value="NZ_BAABDS010000032.1"/>
</dbReference>
<dbReference type="InterPro" id="IPR005135">
    <property type="entry name" value="Endo/exonuclease/phosphatase"/>
</dbReference>
<evidence type="ECO:0000313" key="5">
    <source>
        <dbReference type="Proteomes" id="UP001501479"/>
    </source>
</evidence>
<keyword evidence="4" id="KW-0540">Nuclease</keyword>
<sequence length="361" mass="41264">MTFTLFLLATIMNAAMTLLPMSRYEIWWIRGLDFPRVQLITLILFTLLLACWLPEWSHSGNLALFGINVACLLYHCWWIMPYTRLHPVEVKSVPAGKALHPFTVLTANVLASNRHADCLIALVKQHKPDILVTLESDSWWQQQLEALETDYPYTIKCPLDNLYGMHVYSRLPLENSTIEYLVEPDVPSMHTRILLPCGARVRAHFVHPAPPSPTENEESAERDAELLAVARSVAAATLPVVVTGDLNDVAWSTTTRLFRKISGLLDPRIGRGMFNTFHAEHWFIRWPLDHLFHSHHFRVIRLQRLKLQGSDHFALLTSLDFRAGHNNGNRMLHADAEDKELANDKMEHKNVKKSDVPIPVK</sequence>
<reference evidence="5" key="1">
    <citation type="journal article" date="2019" name="Int. J. Syst. Evol. Microbiol.">
        <title>The Global Catalogue of Microorganisms (GCM) 10K type strain sequencing project: providing services to taxonomists for standard genome sequencing and annotation.</title>
        <authorList>
            <consortium name="The Broad Institute Genomics Platform"/>
            <consortium name="The Broad Institute Genome Sequencing Center for Infectious Disease"/>
            <person name="Wu L."/>
            <person name="Ma J."/>
        </authorList>
    </citation>
    <scope>NUCLEOTIDE SEQUENCE [LARGE SCALE GENOMIC DNA]</scope>
    <source>
        <strain evidence="5">JCM 17329</strain>
    </source>
</reference>
<dbReference type="SUPFAM" id="SSF56219">
    <property type="entry name" value="DNase I-like"/>
    <property type="match status" value="1"/>
</dbReference>
<feature type="domain" description="Endonuclease/exonuclease/phosphatase" evidence="3">
    <location>
        <begin position="105"/>
        <end position="312"/>
    </location>
</feature>
<keyword evidence="4" id="KW-0255">Endonuclease</keyword>
<dbReference type="Pfam" id="PF03372">
    <property type="entry name" value="Exo_endo_phos"/>
    <property type="match status" value="1"/>
</dbReference>
<organism evidence="4 5">
    <name type="scientific">Oceanisphaera sediminis</name>
    <dbReference type="NCBI Taxonomy" id="981381"/>
    <lineage>
        <taxon>Bacteria</taxon>
        <taxon>Pseudomonadati</taxon>
        <taxon>Pseudomonadota</taxon>
        <taxon>Gammaproteobacteria</taxon>
        <taxon>Aeromonadales</taxon>
        <taxon>Aeromonadaceae</taxon>
        <taxon>Oceanisphaera</taxon>
    </lineage>
</organism>
<comment type="caution">
    <text evidence="4">The sequence shown here is derived from an EMBL/GenBank/DDBJ whole genome shotgun (WGS) entry which is preliminary data.</text>
</comment>
<gene>
    <name evidence="4" type="ORF">GCM10022421_20200</name>
</gene>
<feature type="transmembrane region" description="Helical" evidence="2">
    <location>
        <begin position="38"/>
        <end position="55"/>
    </location>
</feature>
<dbReference type="InterPro" id="IPR036691">
    <property type="entry name" value="Endo/exonu/phosph_ase_sf"/>
</dbReference>
<name>A0ABP7E3N7_9GAMM</name>
<keyword evidence="5" id="KW-1185">Reference proteome</keyword>
<protein>
    <submittedName>
        <fullName evidence="4">Endonuclease/exonuclease/phosphatase family protein</fullName>
    </submittedName>
</protein>
<feature type="region of interest" description="Disordered" evidence="1">
    <location>
        <begin position="341"/>
        <end position="361"/>
    </location>
</feature>